<name>A0A934QZ24_9PSEU</name>
<dbReference type="InterPro" id="IPR004722">
    <property type="entry name" value="DHOase"/>
</dbReference>
<feature type="binding site" evidence="6">
    <location>
        <position position="59"/>
    </location>
    <ligand>
        <name>Zn(2+)</name>
        <dbReference type="ChEBI" id="CHEBI:29105"/>
        <label>1</label>
    </ligand>
</feature>
<feature type="binding site" evidence="6">
    <location>
        <position position="231"/>
    </location>
    <ligand>
        <name>Zn(2+)</name>
        <dbReference type="ChEBI" id="CHEBI:29105"/>
        <label>2</label>
    </ligand>
</feature>
<evidence type="ECO:0000313" key="9">
    <source>
        <dbReference type="Proteomes" id="UP000635245"/>
    </source>
</evidence>
<dbReference type="PANTHER" id="PTHR43668">
    <property type="entry name" value="ALLANTOINASE"/>
    <property type="match status" value="1"/>
</dbReference>
<dbReference type="InterPro" id="IPR024403">
    <property type="entry name" value="DHOase_cat"/>
</dbReference>
<feature type="binding site" evidence="6">
    <location>
        <begin position="59"/>
        <end position="61"/>
    </location>
    <ligand>
        <name>substrate</name>
    </ligand>
</feature>
<comment type="pathway">
    <text evidence="6">Pyrimidine metabolism; UMP biosynthesis via de novo pathway; (S)-dihydroorotate from bicarbonate: step 3/3.</text>
</comment>
<comment type="caution">
    <text evidence="8">The sequence shown here is derived from an EMBL/GenBank/DDBJ whole genome shotgun (WGS) entry which is preliminary data.</text>
</comment>
<dbReference type="EC" id="3.5.2.3" evidence="6"/>
<organism evidence="8 9">
    <name type="scientific">Prauserella cavernicola</name>
    <dbReference type="NCBI Taxonomy" id="2800127"/>
    <lineage>
        <taxon>Bacteria</taxon>
        <taxon>Bacillati</taxon>
        <taxon>Actinomycetota</taxon>
        <taxon>Actinomycetes</taxon>
        <taxon>Pseudonocardiales</taxon>
        <taxon>Pseudonocardiaceae</taxon>
        <taxon>Prauserella</taxon>
    </lineage>
</organism>
<dbReference type="GO" id="GO:0006145">
    <property type="term" value="P:purine nucleobase catabolic process"/>
    <property type="evidence" value="ECO:0007669"/>
    <property type="project" value="TreeGrafter"/>
</dbReference>
<dbReference type="HAMAP" id="MF_00220_B">
    <property type="entry name" value="PyrC_classI_B"/>
    <property type="match status" value="1"/>
</dbReference>
<evidence type="ECO:0000256" key="3">
    <source>
        <dbReference type="ARBA" id="ARBA00022723"/>
    </source>
</evidence>
<dbReference type="SUPFAM" id="SSF51556">
    <property type="entry name" value="Metallo-dependent hydrolases"/>
    <property type="match status" value="1"/>
</dbReference>
<feature type="binding site" evidence="6">
    <location>
        <position position="178"/>
    </location>
    <ligand>
        <name>Zn(2+)</name>
        <dbReference type="ChEBI" id="CHEBI:29105"/>
        <label>2</label>
    </ligand>
</feature>
<keyword evidence="6" id="KW-0862">Zinc</keyword>
<evidence type="ECO:0000313" key="8">
    <source>
        <dbReference type="EMBL" id="MBK1788149.1"/>
    </source>
</evidence>
<keyword evidence="4 6" id="KW-0378">Hydrolase</keyword>
<feature type="domain" description="Dihydroorotase catalytic" evidence="7">
    <location>
        <begin position="46"/>
        <end position="234"/>
    </location>
</feature>
<evidence type="ECO:0000256" key="5">
    <source>
        <dbReference type="ARBA" id="ARBA00022975"/>
    </source>
</evidence>
<dbReference type="NCBIfam" id="NF006836">
    <property type="entry name" value="PRK09357.1-1"/>
    <property type="match status" value="1"/>
</dbReference>
<feature type="active site" evidence="6">
    <location>
        <position position="304"/>
    </location>
</feature>
<dbReference type="GO" id="GO:0004151">
    <property type="term" value="F:dihydroorotase activity"/>
    <property type="evidence" value="ECO:0007669"/>
    <property type="project" value="UniProtKB-UniRule"/>
</dbReference>
<comment type="cofactor">
    <cofactor evidence="6">
        <name>Zn(2+)</name>
        <dbReference type="ChEBI" id="CHEBI:29105"/>
    </cofactor>
    <text evidence="6">Binds 2 Zn(2+) ions per subunit.</text>
</comment>
<comment type="similarity">
    <text evidence="2 6">Belongs to the metallo-dependent hydrolases superfamily. DHOase family. Class I DHOase subfamily.</text>
</comment>
<dbReference type="RefSeq" id="WP_200323688.1">
    <property type="nucleotide sequence ID" value="NZ_JAENJH010000009.1"/>
</dbReference>
<dbReference type="EMBL" id="JAENJH010000009">
    <property type="protein sequence ID" value="MBK1788149.1"/>
    <property type="molecule type" value="Genomic_DNA"/>
</dbReference>
<accession>A0A934QZ24</accession>
<dbReference type="InterPro" id="IPR032466">
    <property type="entry name" value="Metal_Hydrolase"/>
</dbReference>
<feature type="binding site" evidence="6">
    <location>
        <position position="277"/>
    </location>
    <ligand>
        <name>substrate</name>
    </ligand>
</feature>
<gene>
    <name evidence="6" type="primary">pyrC</name>
    <name evidence="8" type="ORF">JHE00_27795</name>
</gene>
<evidence type="ECO:0000256" key="2">
    <source>
        <dbReference type="ARBA" id="ARBA00010286"/>
    </source>
</evidence>
<dbReference type="InterPro" id="IPR011059">
    <property type="entry name" value="Metal-dep_hydrolase_composite"/>
</dbReference>
<dbReference type="NCBIfam" id="TIGR00857">
    <property type="entry name" value="pyrC_multi"/>
    <property type="match status" value="1"/>
</dbReference>
<feature type="binding site" evidence="6">
    <location>
        <position position="91"/>
    </location>
    <ligand>
        <name>substrate</name>
    </ligand>
</feature>
<feature type="binding site" evidence="6">
    <location>
        <position position="151"/>
    </location>
    <ligand>
        <name>Zn(2+)</name>
        <dbReference type="ChEBI" id="CHEBI:29105"/>
        <label>1</label>
    </ligand>
</feature>
<feature type="binding site" evidence="6">
    <location>
        <position position="151"/>
    </location>
    <ligand>
        <name>Zn(2+)</name>
        <dbReference type="ChEBI" id="CHEBI:29105"/>
        <label>2</label>
    </ligand>
</feature>
<dbReference type="Gene3D" id="3.20.20.140">
    <property type="entry name" value="Metal-dependent hydrolases"/>
    <property type="match status" value="1"/>
</dbReference>
<dbReference type="GO" id="GO:0008270">
    <property type="term" value="F:zinc ion binding"/>
    <property type="evidence" value="ECO:0007669"/>
    <property type="project" value="UniProtKB-UniRule"/>
</dbReference>
<keyword evidence="9" id="KW-1185">Reference proteome</keyword>
<reference evidence="8" key="1">
    <citation type="submission" date="2020-12" db="EMBL/GenBank/DDBJ databases">
        <title>Prauserella sp. ASG 168, a novel actinomycete isolated from cave rock.</title>
        <authorList>
            <person name="Suriyachadkun C."/>
        </authorList>
    </citation>
    <scope>NUCLEOTIDE SEQUENCE</scope>
    <source>
        <strain evidence="8">ASG 168</strain>
    </source>
</reference>
<protein>
    <recommendedName>
        <fullName evidence="6">Dihydroorotase</fullName>
        <shortName evidence="6">DHOase</shortName>
        <ecNumber evidence="6">3.5.2.3</ecNumber>
    </recommendedName>
</protein>
<sequence length="429" mass="45279">MTQVLLKGARLYGEGEKVDVLVVDGTIAEIGAVAAAEGTEVVEAGGQVLLPGFVDLHTHLREPGREDTETVDSGSAAAALGGYTAVFAMANTDPVADNAVVVEHVWRRGRETGLVDVHPVGAVTVGLKGERLAEMGTMAKSAAGVRLFSDDGHCVSDPLLMRRALEYSTALGVVVAQHAEEPRLTVGAQAHEGERAARLGYAGWPSSAEEAIVARDCVLARHAGARLHICHVSATGTVDVLDWAKGLGVDVSAEVTPHHLLLTDERLATYDPINKVNPPLRAEADVERMRRALASGVLDCVATDHAPHAVQDKDCEWDAARPGMLGLQTALSIVVETMVRPGLLDWRGVARIMSERPAEIAGLPDQGRPLAVGEPANLVLVDPEAEWTVRGAELASVSANTPYEGMRLPAVVSATLLRGRITSREGKIG</sequence>
<evidence type="ECO:0000256" key="1">
    <source>
        <dbReference type="ARBA" id="ARBA00002368"/>
    </source>
</evidence>
<evidence type="ECO:0000256" key="6">
    <source>
        <dbReference type="HAMAP-Rule" id="MF_00220"/>
    </source>
</evidence>
<evidence type="ECO:0000259" key="7">
    <source>
        <dbReference type="Pfam" id="PF12890"/>
    </source>
</evidence>
<dbReference type="SUPFAM" id="SSF51338">
    <property type="entry name" value="Composite domain of metallo-dependent hydrolases"/>
    <property type="match status" value="1"/>
</dbReference>
<feature type="binding site" evidence="6">
    <location>
        <begin position="322"/>
        <end position="323"/>
    </location>
    <ligand>
        <name>substrate</name>
    </ligand>
</feature>
<dbReference type="GO" id="GO:0044205">
    <property type="term" value="P:'de novo' UMP biosynthetic process"/>
    <property type="evidence" value="ECO:0007669"/>
    <property type="project" value="UniProtKB-UniRule"/>
</dbReference>
<dbReference type="Proteomes" id="UP000635245">
    <property type="component" value="Unassembled WGS sequence"/>
</dbReference>
<dbReference type="PROSITE" id="PS00483">
    <property type="entry name" value="DIHYDROOROTASE_2"/>
    <property type="match status" value="1"/>
</dbReference>
<evidence type="ECO:0000256" key="4">
    <source>
        <dbReference type="ARBA" id="ARBA00022801"/>
    </source>
</evidence>
<feature type="binding site" evidence="6">
    <location>
        <position position="304"/>
    </location>
    <ligand>
        <name>Zn(2+)</name>
        <dbReference type="ChEBI" id="CHEBI:29105"/>
        <label>1</label>
    </ligand>
</feature>
<dbReference type="GO" id="GO:0004038">
    <property type="term" value="F:allantoinase activity"/>
    <property type="evidence" value="ECO:0007669"/>
    <property type="project" value="TreeGrafter"/>
</dbReference>
<comment type="function">
    <text evidence="1 6">Catalyzes the reversible cyclization of carbamoyl aspartate to dihydroorotate.</text>
</comment>
<dbReference type="Gene3D" id="2.30.40.10">
    <property type="entry name" value="Urease, subunit C, domain 1"/>
    <property type="match status" value="1"/>
</dbReference>
<dbReference type="InterPro" id="IPR050138">
    <property type="entry name" value="DHOase/Allantoinase_Hydrolase"/>
</dbReference>
<keyword evidence="3 6" id="KW-0479">Metal-binding</keyword>
<feature type="binding site" evidence="6">
    <location>
        <position position="57"/>
    </location>
    <ligand>
        <name>Zn(2+)</name>
        <dbReference type="ChEBI" id="CHEBI:29105"/>
        <label>1</label>
    </ligand>
</feature>
<dbReference type="AlphaFoldDB" id="A0A934QZ24"/>
<keyword evidence="5 6" id="KW-0665">Pyrimidine biosynthesis</keyword>
<dbReference type="InterPro" id="IPR002195">
    <property type="entry name" value="Dihydroorotase_CS"/>
</dbReference>
<dbReference type="PANTHER" id="PTHR43668:SF2">
    <property type="entry name" value="ALLANTOINASE"/>
    <property type="match status" value="1"/>
</dbReference>
<dbReference type="GO" id="GO:0005737">
    <property type="term" value="C:cytoplasm"/>
    <property type="evidence" value="ECO:0007669"/>
    <property type="project" value="TreeGrafter"/>
</dbReference>
<feature type="binding site" evidence="6">
    <location>
        <position position="308"/>
    </location>
    <ligand>
        <name>substrate</name>
    </ligand>
</feature>
<comment type="catalytic activity">
    <reaction evidence="6">
        <text>(S)-dihydroorotate + H2O = N-carbamoyl-L-aspartate + H(+)</text>
        <dbReference type="Rhea" id="RHEA:24296"/>
        <dbReference type="ChEBI" id="CHEBI:15377"/>
        <dbReference type="ChEBI" id="CHEBI:15378"/>
        <dbReference type="ChEBI" id="CHEBI:30864"/>
        <dbReference type="ChEBI" id="CHEBI:32814"/>
        <dbReference type="EC" id="3.5.2.3"/>
    </reaction>
</comment>
<proteinExistence type="inferred from homology"/>
<dbReference type="CDD" id="cd01317">
    <property type="entry name" value="DHOase_IIa"/>
    <property type="match status" value="1"/>
</dbReference>
<dbReference type="Pfam" id="PF12890">
    <property type="entry name" value="DHOase"/>
    <property type="match status" value="1"/>
</dbReference>